<keyword evidence="4" id="KW-0675">Receptor</keyword>
<dbReference type="PANTHER" id="PTHR19331:SF487">
    <property type="entry name" value="SOLUBLE SCAVENGER RECEPTOR CYSTEINE-RICH DOMAIN-CONTAINING PROTEIN SSC5D"/>
    <property type="match status" value="1"/>
</dbReference>
<dbReference type="PANTHER" id="PTHR19331">
    <property type="entry name" value="SCAVENGER RECEPTOR DOMAIN-CONTAINING"/>
    <property type="match status" value="1"/>
</dbReference>
<comment type="function">
    <text evidence="6">Binds to extracellular matrix proteins. Binds to pathogen-associated molecular patterns (PAMPs) present on the cell walls of Gram-positive and Gram-negative bacteria and fungi, behaving as a pattern recognition receptor (PRR). Induces bacterial and fungal aggregation and subsequent inhibition of PAMP-induced cytokine release. Does not possess intrinsic bactericidal activity. May play a role in the innate defense and homeostasis of certain epithelial surfaces.</text>
</comment>
<feature type="disulfide bond" evidence="9">
    <location>
        <begin position="404"/>
        <end position="465"/>
    </location>
</feature>
<feature type="domain" description="SRCR" evidence="10">
    <location>
        <begin position="262"/>
        <end position="362"/>
    </location>
</feature>
<keyword evidence="5" id="KW-0325">Glycoprotein</keyword>
<dbReference type="GO" id="GO:0016020">
    <property type="term" value="C:membrane"/>
    <property type="evidence" value="ECO:0007669"/>
    <property type="project" value="InterPro"/>
</dbReference>
<evidence type="ECO:0000256" key="9">
    <source>
        <dbReference type="PROSITE-ProRule" id="PRU00196"/>
    </source>
</evidence>
<evidence type="ECO:0000256" key="4">
    <source>
        <dbReference type="ARBA" id="ARBA00023170"/>
    </source>
</evidence>
<evidence type="ECO:0000256" key="7">
    <source>
        <dbReference type="ARBA" id="ARBA00064153"/>
    </source>
</evidence>
<evidence type="ECO:0000256" key="6">
    <source>
        <dbReference type="ARBA" id="ARBA00058074"/>
    </source>
</evidence>
<organism evidence="11 12">
    <name type="scientific">Amazona collaria</name>
    <name type="common">yellow-billed parrot</name>
    <dbReference type="NCBI Taxonomy" id="241587"/>
    <lineage>
        <taxon>Eukaryota</taxon>
        <taxon>Metazoa</taxon>
        <taxon>Chordata</taxon>
        <taxon>Craniata</taxon>
        <taxon>Vertebrata</taxon>
        <taxon>Euteleostomi</taxon>
        <taxon>Archelosauria</taxon>
        <taxon>Archosauria</taxon>
        <taxon>Dinosauria</taxon>
        <taxon>Saurischia</taxon>
        <taxon>Theropoda</taxon>
        <taxon>Coelurosauria</taxon>
        <taxon>Aves</taxon>
        <taxon>Neognathae</taxon>
        <taxon>Neoaves</taxon>
        <taxon>Telluraves</taxon>
        <taxon>Australaves</taxon>
        <taxon>Psittaciformes</taxon>
        <taxon>Psittacidae</taxon>
        <taxon>Amazona</taxon>
    </lineage>
</organism>
<feature type="disulfide bond" evidence="9">
    <location>
        <begin position="300"/>
        <end position="361"/>
    </location>
</feature>
<evidence type="ECO:0000256" key="5">
    <source>
        <dbReference type="ARBA" id="ARBA00023180"/>
    </source>
</evidence>
<comment type="subunit">
    <text evidence="7">Interacts with LGALS1 and laminin.</text>
</comment>
<evidence type="ECO:0000313" key="12">
    <source>
        <dbReference type="Proteomes" id="UP000694522"/>
    </source>
</evidence>
<keyword evidence="2" id="KW-0677">Repeat</keyword>
<dbReference type="FunFam" id="3.10.250.10:FF:000007">
    <property type="entry name" value="Soluble scavenger receptor cysteine-rich domain-containing protein SSC5D"/>
    <property type="match status" value="2"/>
</dbReference>
<keyword evidence="3 9" id="KW-1015">Disulfide bond</keyword>
<dbReference type="FunFam" id="3.10.250.10:FF:000004">
    <property type="entry name" value="Scavenger receptor cysteine-rich type 1 protein M130"/>
    <property type="match status" value="1"/>
</dbReference>
<sequence>MILKALSSPTHPFQPIPSHWSITAQDLPQRPHLPPCSLAGPNPLQLRVQDGPGPCAGRLEALYNATWLGVCGTGWSLLEAAVACRQLGCGQAQAAPMGAPLGHEHGRVLLEGLSCRGTESLLLECQQRHTGPGPCPQGSMATVVCAEREGESWGPPLSTLGAEGWGGGRFRAPLPSWKRWAAKEWDRQGEGISVGLEIAWWDIGMGPTEKVWMPHPKHSRARSNAMAEATPNKLHPSPGCHLLLLPHPSPPGTSSESPGGFLRLEGGPNRCVGRVEVLHNGTWGTVCDDGWGFHEGQVVCRELGCGPVLAVALGSRYGEGKGQIWLDEVNCTGEEKALRECRARPWGEHNCNHVEDASVECSGTHPALVNGLDRCSGRVEVLHEHRWGTVCDDGWDLADAAVVCRQLGCGTALAATHGAHFGRGHDPIWLDEVNCTGTEDALVDCQARAWGNNNCFHGEDAGVVCSGN</sequence>
<evidence type="ECO:0000259" key="10">
    <source>
        <dbReference type="PROSITE" id="PS50287"/>
    </source>
</evidence>
<dbReference type="Pfam" id="PF00530">
    <property type="entry name" value="SRCR"/>
    <property type="match status" value="3"/>
</dbReference>
<feature type="disulfide bond" evidence="9">
    <location>
        <begin position="84"/>
        <end position="145"/>
    </location>
</feature>
<dbReference type="PRINTS" id="PR00258">
    <property type="entry name" value="SPERACTRCPTR"/>
</dbReference>
<feature type="disulfide bond" evidence="9">
    <location>
        <begin position="391"/>
        <end position="455"/>
    </location>
</feature>
<feature type="disulfide bond" evidence="9">
    <location>
        <begin position="71"/>
        <end position="135"/>
    </location>
</feature>
<reference evidence="11" key="1">
    <citation type="submission" date="2025-05" db="UniProtKB">
        <authorList>
            <consortium name="Ensembl"/>
        </authorList>
    </citation>
    <scope>IDENTIFICATION</scope>
</reference>
<dbReference type="Gene3D" id="3.10.250.10">
    <property type="entry name" value="SRCR-like domain"/>
    <property type="match status" value="3"/>
</dbReference>
<feature type="disulfide bond" evidence="9">
    <location>
        <begin position="435"/>
        <end position="445"/>
    </location>
</feature>
<feature type="domain" description="SRCR" evidence="10">
    <location>
        <begin position="46"/>
        <end position="146"/>
    </location>
</feature>
<accession>A0A8B9FYA9</accession>
<protein>
    <recommendedName>
        <fullName evidence="8">Soluble scavenger receptor cysteine-rich domain-containing protein SSC5D</fullName>
    </recommendedName>
</protein>
<feature type="disulfide bond" evidence="9">
    <location>
        <begin position="331"/>
        <end position="341"/>
    </location>
</feature>
<evidence type="ECO:0000256" key="8">
    <source>
        <dbReference type="ARBA" id="ARBA00069168"/>
    </source>
</evidence>
<dbReference type="PROSITE" id="PS00420">
    <property type="entry name" value="SRCR_1"/>
    <property type="match status" value="3"/>
</dbReference>
<dbReference type="Ensembl" id="ENSACOT00000015394.1">
    <property type="protein sequence ID" value="ENSACOP00000014867.1"/>
    <property type="gene ID" value="ENSACOG00000010359.1"/>
</dbReference>
<dbReference type="Ensembl" id="ENSACOT00000015378.1">
    <property type="protein sequence ID" value="ENSACOP00000014853.1"/>
    <property type="gene ID" value="ENSACOG00000010348.1"/>
</dbReference>
<keyword evidence="12" id="KW-1185">Reference proteome</keyword>
<dbReference type="SMART" id="SM00202">
    <property type="entry name" value="SR"/>
    <property type="match status" value="3"/>
</dbReference>
<dbReference type="PROSITE" id="PS50287">
    <property type="entry name" value="SRCR_2"/>
    <property type="match status" value="3"/>
</dbReference>
<evidence type="ECO:0000313" key="11">
    <source>
        <dbReference type="Ensembl" id="ENSACOP00000014853.1"/>
    </source>
</evidence>
<name>A0A8B9FYA9_9PSIT</name>
<dbReference type="SUPFAM" id="SSF56487">
    <property type="entry name" value="SRCR-like"/>
    <property type="match status" value="3"/>
</dbReference>
<evidence type="ECO:0000256" key="2">
    <source>
        <dbReference type="ARBA" id="ARBA00022737"/>
    </source>
</evidence>
<evidence type="ECO:0000256" key="1">
    <source>
        <dbReference type="ARBA" id="ARBA00022729"/>
    </source>
</evidence>
<dbReference type="Proteomes" id="UP000694522">
    <property type="component" value="Unplaced"/>
</dbReference>
<dbReference type="InterPro" id="IPR001190">
    <property type="entry name" value="SRCR"/>
</dbReference>
<evidence type="ECO:0000256" key="3">
    <source>
        <dbReference type="ARBA" id="ARBA00023157"/>
    </source>
</evidence>
<dbReference type="InterPro" id="IPR036772">
    <property type="entry name" value="SRCR-like_dom_sf"/>
</dbReference>
<feature type="disulfide bond" evidence="9">
    <location>
        <begin position="115"/>
        <end position="125"/>
    </location>
</feature>
<feature type="disulfide bond" evidence="9">
    <location>
        <begin position="287"/>
        <end position="351"/>
    </location>
</feature>
<proteinExistence type="predicted"/>
<feature type="domain" description="SRCR" evidence="10">
    <location>
        <begin position="366"/>
        <end position="466"/>
    </location>
</feature>
<keyword evidence="1" id="KW-0732">Signal</keyword>
<dbReference type="AlphaFoldDB" id="A0A8B9FYA9"/>